<dbReference type="EMBL" id="CAAALY010029362">
    <property type="protein sequence ID" value="VEL16650.1"/>
    <property type="molecule type" value="Genomic_DNA"/>
</dbReference>
<proteinExistence type="predicted"/>
<evidence type="ECO:0000313" key="1">
    <source>
        <dbReference type="EMBL" id="VEL16650.1"/>
    </source>
</evidence>
<dbReference type="AlphaFoldDB" id="A0A3S5AHI5"/>
<dbReference type="Proteomes" id="UP000784294">
    <property type="component" value="Unassembled WGS sequence"/>
</dbReference>
<gene>
    <name evidence="1" type="ORF">PXEA_LOCUS10090</name>
</gene>
<sequence length="117" mass="12974">MLPFSERQNVSMSGRQTVGPVDALYATVTFVAVGVGMEVTSQPSSSEASRQSRWPSQMAVMLWQLHVSQRNCSALGQMQATHKSEGIEAILVNNCVGIQLYYCSLYHSMHPLALRWI</sequence>
<evidence type="ECO:0000313" key="2">
    <source>
        <dbReference type="Proteomes" id="UP000784294"/>
    </source>
</evidence>
<protein>
    <submittedName>
        <fullName evidence="1">Uncharacterized protein</fullName>
    </submittedName>
</protein>
<comment type="caution">
    <text evidence="1">The sequence shown here is derived from an EMBL/GenBank/DDBJ whole genome shotgun (WGS) entry which is preliminary data.</text>
</comment>
<reference evidence="1" key="1">
    <citation type="submission" date="2018-11" db="EMBL/GenBank/DDBJ databases">
        <authorList>
            <consortium name="Pathogen Informatics"/>
        </authorList>
    </citation>
    <scope>NUCLEOTIDE SEQUENCE</scope>
</reference>
<keyword evidence="2" id="KW-1185">Reference proteome</keyword>
<organism evidence="1 2">
    <name type="scientific">Protopolystoma xenopodis</name>
    <dbReference type="NCBI Taxonomy" id="117903"/>
    <lineage>
        <taxon>Eukaryota</taxon>
        <taxon>Metazoa</taxon>
        <taxon>Spiralia</taxon>
        <taxon>Lophotrochozoa</taxon>
        <taxon>Platyhelminthes</taxon>
        <taxon>Monogenea</taxon>
        <taxon>Polyopisthocotylea</taxon>
        <taxon>Polystomatidea</taxon>
        <taxon>Polystomatidae</taxon>
        <taxon>Protopolystoma</taxon>
    </lineage>
</organism>
<name>A0A3S5AHI5_9PLAT</name>
<accession>A0A3S5AHI5</accession>